<keyword evidence="2" id="KW-0963">Cytoplasm</keyword>
<evidence type="ECO:0000256" key="6">
    <source>
        <dbReference type="ARBA" id="ARBA00022691"/>
    </source>
</evidence>
<dbReference type="PANTHER" id="PTHR42873">
    <property type="entry name" value="RIBOSOMAL RNA LARGE SUBUNIT METHYLTRANSFERASE"/>
    <property type="match status" value="1"/>
</dbReference>
<dbReference type="Gene3D" id="3.40.50.150">
    <property type="entry name" value="Vaccinia Virus protein VP39"/>
    <property type="match status" value="1"/>
</dbReference>
<dbReference type="GO" id="GO:0008168">
    <property type="term" value="F:methyltransferase activity"/>
    <property type="evidence" value="ECO:0007669"/>
    <property type="project" value="UniProtKB-KW"/>
</dbReference>
<evidence type="ECO:0000313" key="11">
    <source>
        <dbReference type="Proteomes" id="UP000007254"/>
    </source>
</evidence>
<dbReference type="InterPro" id="IPR041532">
    <property type="entry name" value="RlmI-like_PUA"/>
</dbReference>
<dbReference type="STRING" id="869211.Spith_2121"/>
<dbReference type="AlphaFoldDB" id="G0GF32"/>
<dbReference type="PANTHER" id="PTHR42873:SF1">
    <property type="entry name" value="S-ADENOSYLMETHIONINE-DEPENDENT METHYLTRANSFERASE DOMAIN-CONTAINING PROTEIN"/>
    <property type="match status" value="1"/>
</dbReference>
<evidence type="ECO:0000256" key="5">
    <source>
        <dbReference type="ARBA" id="ARBA00022679"/>
    </source>
</evidence>
<dbReference type="InterPro" id="IPR029063">
    <property type="entry name" value="SAM-dependent_MTases_sf"/>
</dbReference>
<dbReference type="HOGENOM" id="CLU_014042_0_0_12"/>
<dbReference type="KEGG" id="stq:Spith_2121"/>
<dbReference type="OrthoDB" id="9805492at2"/>
<dbReference type="GO" id="GO:0032259">
    <property type="term" value="P:methylation"/>
    <property type="evidence" value="ECO:0007669"/>
    <property type="project" value="UniProtKB-KW"/>
</dbReference>
<keyword evidence="5" id="KW-0808">Transferase</keyword>
<dbReference type="InterPro" id="IPR019614">
    <property type="entry name" value="SAM-dep_methyl-trfase"/>
</dbReference>
<dbReference type="Pfam" id="PF10672">
    <property type="entry name" value="Methyltrans_SAM"/>
    <property type="match status" value="1"/>
</dbReference>
<dbReference type="CDD" id="cd21153">
    <property type="entry name" value="PUA_RlmI"/>
    <property type="match status" value="1"/>
</dbReference>
<evidence type="ECO:0000256" key="3">
    <source>
        <dbReference type="ARBA" id="ARBA00022552"/>
    </source>
</evidence>
<keyword evidence="11" id="KW-1185">Reference proteome</keyword>
<keyword evidence="4" id="KW-0489">Methyltransferase</keyword>
<organism evidence="10 11">
    <name type="scientific">Winmispira thermophila (strain ATCC 700085 / DSM 6578 / Z-1203)</name>
    <name type="common">Spirochaeta thermophila</name>
    <dbReference type="NCBI Taxonomy" id="869211"/>
    <lineage>
        <taxon>Bacteria</taxon>
        <taxon>Pseudomonadati</taxon>
        <taxon>Spirochaetota</taxon>
        <taxon>Spirochaetia</taxon>
        <taxon>Winmispirales</taxon>
        <taxon>Winmispiraceae</taxon>
        <taxon>Winmispira</taxon>
    </lineage>
</organism>
<dbReference type="Proteomes" id="UP000007254">
    <property type="component" value="Chromosome"/>
</dbReference>
<proteinExistence type="inferred from homology"/>
<dbReference type="SUPFAM" id="SSF88697">
    <property type="entry name" value="PUA domain-like"/>
    <property type="match status" value="1"/>
</dbReference>
<evidence type="ECO:0000256" key="7">
    <source>
        <dbReference type="ARBA" id="ARBA00022884"/>
    </source>
</evidence>
<keyword evidence="3" id="KW-0698">rRNA processing</keyword>
<gene>
    <name evidence="10" type="ordered locus">Spith_2121</name>
</gene>
<dbReference type="GO" id="GO:0003723">
    <property type="term" value="F:RNA binding"/>
    <property type="evidence" value="ECO:0007669"/>
    <property type="project" value="UniProtKB-KW"/>
</dbReference>
<name>G0GF32_WINT7</name>
<evidence type="ECO:0000256" key="1">
    <source>
        <dbReference type="ARBA" id="ARBA00004496"/>
    </source>
</evidence>
<dbReference type="CDD" id="cd11572">
    <property type="entry name" value="RlmI_M_like"/>
    <property type="match status" value="1"/>
</dbReference>
<feature type="domain" description="PUA" evidence="9">
    <location>
        <begin position="3"/>
        <end position="86"/>
    </location>
</feature>
<dbReference type="RefSeq" id="WP_014625691.1">
    <property type="nucleotide sequence ID" value="NC_017583.1"/>
</dbReference>
<dbReference type="InterPro" id="IPR002478">
    <property type="entry name" value="PUA"/>
</dbReference>
<dbReference type="SMART" id="SM00359">
    <property type="entry name" value="PUA"/>
    <property type="match status" value="1"/>
</dbReference>
<keyword evidence="6" id="KW-0949">S-adenosyl-L-methionine</keyword>
<dbReference type="InterPro" id="IPR015947">
    <property type="entry name" value="PUA-like_sf"/>
</dbReference>
<evidence type="ECO:0000313" key="10">
    <source>
        <dbReference type="EMBL" id="AEJ62376.1"/>
    </source>
</evidence>
<dbReference type="SUPFAM" id="SSF53335">
    <property type="entry name" value="S-adenosyl-L-methionine-dependent methyltransferases"/>
    <property type="match status" value="1"/>
</dbReference>
<dbReference type="EMBL" id="CP002903">
    <property type="protein sequence ID" value="AEJ62376.1"/>
    <property type="molecule type" value="Genomic_DNA"/>
</dbReference>
<evidence type="ECO:0000256" key="8">
    <source>
        <dbReference type="ARBA" id="ARBA00038091"/>
    </source>
</evidence>
<evidence type="ECO:0000256" key="4">
    <source>
        <dbReference type="ARBA" id="ARBA00022603"/>
    </source>
</evidence>
<evidence type="ECO:0000256" key="2">
    <source>
        <dbReference type="ARBA" id="ARBA00022490"/>
    </source>
</evidence>
<sequence>MNPSVIIRSSRLDSIRRRHPWVFSGAIARTEGAPTPGDIVTLRSEEGHYLGIGTYEGGNIAVRILSFDEEEIDASFWHRRLEAAFARRRALGLTDSPETTAYRLVHGGGDDIPGLILDYYDGVVVFQTHSIGVHRHRESIVEALQTLYGHHLKAVYDKSRATLPPSYEMENGYLYRNGELSLPWGIREHGLRFLVDWEEGQKTGFYLDQRDNRALVARLAEGRRVLNGFSYTGGFTLNALAGGAAHVTSVDRSDKALTLLERNLALNDLPSERHTSICEEVLPYLKEHGHEYDLIILDPPAFAKHVQHRHKAIIAYKHLNKHALRTVRPGGIVITFSCSQVVELPHFVGAVRAAAIDVGRRVTIIGTLHQPPDHPVNIYQPESEYLKGLVLYVE</sequence>
<accession>G0GF32</accession>
<dbReference type="InterPro" id="IPR036974">
    <property type="entry name" value="PUA_sf"/>
</dbReference>
<dbReference type="GO" id="GO:0005737">
    <property type="term" value="C:cytoplasm"/>
    <property type="evidence" value="ECO:0007669"/>
    <property type="project" value="UniProtKB-SubCell"/>
</dbReference>
<dbReference type="PROSITE" id="PS50890">
    <property type="entry name" value="PUA"/>
    <property type="match status" value="1"/>
</dbReference>
<dbReference type="CDD" id="cd02440">
    <property type="entry name" value="AdoMet_MTases"/>
    <property type="match status" value="1"/>
</dbReference>
<evidence type="ECO:0000259" key="9">
    <source>
        <dbReference type="SMART" id="SM00359"/>
    </source>
</evidence>
<comment type="subcellular location">
    <subcellularLocation>
        <location evidence="1">Cytoplasm</location>
    </subcellularLocation>
</comment>
<dbReference type="GO" id="GO:0006364">
    <property type="term" value="P:rRNA processing"/>
    <property type="evidence" value="ECO:0007669"/>
    <property type="project" value="UniProtKB-KW"/>
</dbReference>
<keyword evidence="7" id="KW-0694">RNA-binding</keyword>
<comment type="similarity">
    <text evidence="8">Belongs to the methyltransferase superfamily. RlmI family.</text>
</comment>
<reference evidence="10 11" key="1">
    <citation type="submission" date="2011-06" db="EMBL/GenBank/DDBJ databases">
        <title>The complete genome of Spirochaeta thermophila DSM 6578.</title>
        <authorList>
            <consortium name="US DOE Joint Genome Institute (JGI-PGF)"/>
            <person name="Lucas S."/>
            <person name="Lapidus A."/>
            <person name="Bruce D."/>
            <person name="Goodwin L."/>
            <person name="Pitluck S."/>
            <person name="Peters L."/>
            <person name="Kyrpides N."/>
            <person name="Mavromatis K."/>
            <person name="Ivanova N."/>
            <person name="Mikailova N."/>
            <person name="Pagani I."/>
            <person name="Chertkov O."/>
            <person name="Detter J.C."/>
            <person name="Tapia R."/>
            <person name="Han C."/>
            <person name="Land M."/>
            <person name="Hauser L."/>
            <person name="Markowitz V."/>
            <person name="Cheng J.-F."/>
            <person name="Hugenholtz P."/>
            <person name="Woyke T."/>
            <person name="Wu D."/>
            <person name="Spring S."/>
            <person name="Merkhoffer B."/>
            <person name="Schneider S."/>
            <person name="Klenk H.-P."/>
            <person name="Eisen J.A."/>
        </authorList>
    </citation>
    <scope>NUCLEOTIDE SEQUENCE [LARGE SCALE GENOMIC DNA]</scope>
    <source>
        <strain evidence="11">ATCC 700085 / DSM 6578 / Z-1203</strain>
    </source>
</reference>
<protein>
    <recommendedName>
        <fullName evidence="9">PUA domain-containing protein</fullName>
    </recommendedName>
</protein>
<dbReference type="Gene3D" id="2.30.130.10">
    <property type="entry name" value="PUA domain"/>
    <property type="match status" value="1"/>
</dbReference>
<dbReference type="Pfam" id="PF17785">
    <property type="entry name" value="PUA_3"/>
    <property type="match status" value="1"/>
</dbReference>
<dbReference type="Gene3D" id="3.30.750.80">
    <property type="entry name" value="RNA methyltransferase domain (HRMD) like"/>
    <property type="match status" value="1"/>
</dbReference>